<name>A0A150G7J7_GONPE</name>
<keyword evidence="4" id="KW-1185">Reference proteome</keyword>
<accession>A0A150G7J7</accession>
<comment type="caution">
    <text evidence="3">The sequence shown here is derived from an EMBL/GenBank/DDBJ whole genome shotgun (WGS) entry which is preliminary data.</text>
</comment>
<dbReference type="OrthoDB" id="5212at2759"/>
<sequence>MAPRPLLVHARVVTVIEAMLKEQSMKRMYRFMTIGLFVVVLVLIGTLSGITFAIVTTYSNSTFQFMQTKDGKAAVMGGAALDLSDTVVRATNAGNGTRRSLHELTGGSARLRRRLSEADNTTRWVYISTLSYATISLGCSLLDQHIYEFPVTSPESDVFVDGSSVNLIKVLDQTGCKSDFNNVSALIEKPPILHPSEIMEIRGRRRLLQKSMKGLVLPSLMAKDVEEEEEKPCFPSSATVEVLGRGTVRMSELQYGDLVRSRDRSTGAVVHRPVFLFGHREAAGARPYVHITAAGRTLAASAGHFVPVCVARCSTRELREGAAVMENRRAGAVYVGDIVVAAAPLPHLAEVAHVEVFVSRGAYNPYIRGADLFVDGLLASPHSDWLLDPVAPGWMVPLLPAIYEALLAPVYGLYCAVGPATAEWLAHGLRLAELGREQHTFFVGYWAALALVAAPMALGSAAVVVAGRAAMRRAFWAL</sequence>
<feature type="domain" description="Hedgehog protein Hint" evidence="2">
    <location>
        <begin position="230"/>
        <end position="383"/>
    </location>
</feature>
<keyword evidence="1" id="KW-1133">Transmembrane helix</keyword>
<proteinExistence type="predicted"/>
<dbReference type="PANTHER" id="PTHR11889:SF31">
    <property type="entry name" value="PROTEIN HEDGEHOG"/>
    <property type="match status" value="1"/>
</dbReference>
<evidence type="ECO:0000313" key="4">
    <source>
        <dbReference type="Proteomes" id="UP000075714"/>
    </source>
</evidence>
<dbReference type="EMBL" id="LSYV01000052">
    <property type="protein sequence ID" value="KXZ45743.1"/>
    <property type="molecule type" value="Genomic_DNA"/>
</dbReference>
<evidence type="ECO:0000259" key="2">
    <source>
        <dbReference type="Pfam" id="PF01079"/>
    </source>
</evidence>
<keyword evidence="1" id="KW-0812">Transmembrane</keyword>
<gene>
    <name evidence="3" type="ORF">GPECTOR_51g729</name>
</gene>
<dbReference type="STRING" id="33097.A0A150G7J7"/>
<keyword evidence="1" id="KW-0472">Membrane</keyword>
<dbReference type="Gene3D" id="2.170.16.10">
    <property type="entry name" value="Hedgehog/Intein (Hint) domain"/>
    <property type="match status" value="1"/>
</dbReference>
<feature type="transmembrane region" description="Helical" evidence="1">
    <location>
        <begin position="31"/>
        <end position="55"/>
    </location>
</feature>
<dbReference type="InterPro" id="IPR050387">
    <property type="entry name" value="Hedgehog_Signaling"/>
</dbReference>
<feature type="transmembrane region" description="Helical" evidence="1">
    <location>
        <begin position="443"/>
        <end position="466"/>
    </location>
</feature>
<evidence type="ECO:0000313" key="3">
    <source>
        <dbReference type="EMBL" id="KXZ45743.1"/>
    </source>
</evidence>
<dbReference type="PANTHER" id="PTHR11889">
    <property type="entry name" value="HEDGEHOG"/>
    <property type="match status" value="1"/>
</dbReference>
<dbReference type="GO" id="GO:0016540">
    <property type="term" value="P:protein autoprocessing"/>
    <property type="evidence" value="ECO:0007669"/>
    <property type="project" value="InterPro"/>
</dbReference>
<dbReference type="SUPFAM" id="SSF51294">
    <property type="entry name" value="Hedgehog/intein (Hint) domain"/>
    <property type="match status" value="1"/>
</dbReference>
<protein>
    <recommendedName>
        <fullName evidence="2">Hedgehog protein Hint domain-containing protein</fullName>
    </recommendedName>
</protein>
<dbReference type="CDD" id="cd00081">
    <property type="entry name" value="Hint"/>
    <property type="match status" value="1"/>
</dbReference>
<organism evidence="3 4">
    <name type="scientific">Gonium pectorale</name>
    <name type="common">Green alga</name>
    <dbReference type="NCBI Taxonomy" id="33097"/>
    <lineage>
        <taxon>Eukaryota</taxon>
        <taxon>Viridiplantae</taxon>
        <taxon>Chlorophyta</taxon>
        <taxon>core chlorophytes</taxon>
        <taxon>Chlorophyceae</taxon>
        <taxon>CS clade</taxon>
        <taxon>Chlamydomonadales</taxon>
        <taxon>Volvocaceae</taxon>
        <taxon>Gonium</taxon>
    </lineage>
</organism>
<evidence type="ECO:0000256" key="1">
    <source>
        <dbReference type="SAM" id="Phobius"/>
    </source>
</evidence>
<dbReference type="InterPro" id="IPR001767">
    <property type="entry name" value="Hedgehog_Hint"/>
</dbReference>
<dbReference type="Proteomes" id="UP000075714">
    <property type="component" value="Unassembled WGS sequence"/>
</dbReference>
<dbReference type="AlphaFoldDB" id="A0A150G7J7"/>
<dbReference type="InterPro" id="IPR036844">
    <property type="entry name" value="Hint_dom_sf"/>
</dbReference>
<reference evidence="4" key="1">
    <citation type="journal article" date="2016" name="Nat. Commun.">
        <title>The Gonium pectorale genome demonstrates co-option of cell cycle regulation during the evolution of multicellularity.</title>
        <authorList>
            <person name="Hanschen E.R."/>
            <person name="Marriage T.N."/>
            <person name="Ferris P.J."/>
            <person name="Hamaji T."/>
            <person name="Toyoda A."/>
            <person name="Fujiyama A."/>
            <person name="Neme R."/>
            <person name="Noguchi H."/>
            <person name="Minakuchi Y."/>
            <person name="Suzuki M."/>
            <person name="Kawai-Toyooka H."/>
            <person name="Smith D.R."/>
            <person name="Sparks H."/>
            <person name="Anderson J."/>
            <person name="Bakaric R."/>
            <person name="Luria V."/>
            <person name="Karger A."/>
            <person name="Kirschner M.W."/>
            <person name="Durand P.M."/>
            <person name="Michod R.E."/>
            <person name="Nozaki H."/>
            <person name="Olson B.J."/>
        </authorList>
    </citation>
    <scope>NUCLEOTIDE SEQUENCE [LARGE SCALE GENOMIC DNA]</scope>
    <source>
        <strain evidence="4">NIES-2863</strain>
    </source>
</reference>
<dbReference type="Pfam" id="PF01079">
    <property type="entry name" value="Hint"/>
    <property type="match status" value="1"/>
</dbReference>